<organism evidence="3 4">
    <name type="scientific">Streptomyces albiflavescens</name>
    <dbReference type="NCBI Taxonomy" id="1623582"/>
    <lineage>
        <taxon>Bacteria</taxon>
        <taxon>Bacillati</taxon>
        <taxon>Actinomycetota</taxon>
        <taxon>Actinomycetes</taxon>
        <taxon>Kitasatosporales</taxon>
        <taxon>Streptomycetaceae</taxon>
        <taxon>Streptomyces</taxon>
    </lineage>
</organism>
<reference evidence="3 4" key="1">
    <citation type="journal article" date="2014" name="Int. J. Syst. Evol. Microbiol.">
        <title>Complete genome sequence of Corynebacterium casei LMG S-19264T (=DSM 44701T), isolated from a smear-ripened cheese.</title>
        <authorList>
            <consortium name="US DOE Joint Genome Institute (JGI-PGF)"/>
            <person name="Walter F."/>
            <person name="Albersmeier A."/>
            <person name="Kalinowski J."/>
            <person name="Ruckert C."/>
        </authorList>
    </citation>
    <scope>NUCLEOTIDE SEQUENCE [LARGE SCALE GENOMIC DNA]</scope>
    <source>
        <strain evidence="3 4">CGMCC 4.7111</strain>
    </source>
</reference>
<dbReference type="AlphaFoldDB" id="A0A918D9B4"/>
<comment type="caution">
    <text evidence="3">The sequence shown here is derived from an EMBL/GenBank/DDBJ whole genome shotgun (WGS) entry which is preliminary data.</text>
</comment>
<feature type="chain" id="PRO_5039504830" evidence="2">
    <location>
        <begin position="21"/>
        <end position="110"/>
    </location>
</feature>
<name>A0A918D9B4_9ACTN</name>
<keyword evidence="2" id="KW-0732">Signal</keyword>
<keyword evidence="4" id="KW-1185">Reference proteome</keyword>
<feature type="region of interest" description="Disordered" evidence="1">
    <location>
        <begin position="31"/>
        <end position="60"/>
    </location>
</feature>
<dbReference type="Proteomes" id="UP000600365">
    <property type="component" value="Unassembled WGS sequence"/>
</dbReference>
<dbReference type="EMBL" id="BMMM01000017">
    <property type="protein sequence ID" value="GGN85016.1"/>
    <property type="molecule type" value="Genomic_DNA"/>
</dbReference>
<proteinExistence type="predicted"/>
<evidence type="ECO:0000256" key="1">
    <source>
        <dbReference type="SAM" id="MobiDB-lite"/>
    </source>
</evidence>
<evidence type="ECO:0000313" key="4">
    <source>
        <dbReference type="Proteomes" id="UP000600365"/>
    </source>
</evidence>
<evidence type="ECO:0000313" key="3">
    <source>
        <dbReference type="EMBL" id="GGN85016.1"/>
    </source>
</evidence>
<accession>A0A918D9B4</accession>
<sequence>MAGHKVRGVRGAAIAAAAMAALTASQAPEAVPARASVPQEEAPTEYGPSMPGDTPYLPPLRTRERARGIVGDEELDRRQGFSGPLWRLRTSRGRIHSVHNACALPGQLPG</sequence>
<evidence type="ECO:0000256" key="2">
    <source>
        <dbReference type="SAM" id="SignalP"/>
    </source>
</evidence>
<feature type="signal peptide" evidence="2">
    <location>
        <begin position="1"/>
        <end position="20"/>
    </location>
</feature>
<protein>
    <submittedName>
        <fullName evidence="3">Uncharacterized protein</fullName>
    </submittedName>
</protein>
<gene>
    <name evidence="3" type="ORF">GCM10011579_075590</name>
</gene>